<dbReference type="Proteomes" id="UP000815677">
    <property type="component" value="Unassembled WGS sequence"/>
</dbReference>
<name>A0ABQ0KXQ7_MYCCL</name>
<sequence>MRHDGGFIVSQANGHLSIDPINVNSGNGKLQAGTLLASTATTYAGTATAGSGNTGNGTFAGIAVEAPALAGNYTVNMISPTEFEVLDPNGEPVPMTGGTTDVSTGEVVTGPGTVGEVFNGGGVGFLISAGSTAFVVGDTWTLAVTETGGGWAPVTSSTSSPIKYAILYGFVDTTNNSQPASGFVRDGEVNLSELIFDPSLSAAQQNSAVAALAGQGVIAR</sequence>
<dbReference type="Pfam" id="PF02924">
    <property type="entry name" value="HDPD"/>
    <property type="match status" value="1"/>
</dbReference>
<evidence type="ECO:0000313" key="2">
    <source>
        <dbReference type="Proteomes" id="UP000815677"/>
    </source>
</evidence>
<gene>
    <name evidence="1" type="ORF">MCHLO_01369</name>
</gene>
<evidence type="ECO:0000313" key="1">
    <source>
        <dbReference type="EMBL" id="GAT43699.1"/>
    </source>
</evidence>
<reference evidence="1" key="1">
    <citation type="submission" date="2014-09" db="EMBL/GenBank/DDBJ databases">
        <title>Genome sequence of the luminous mushroom Mycena chlorophos for searching fungal bioluminescence genes.</title>
        <authorList>
            <person name="Tanaka Y."/>
            <person name="Kasuga D."/>
            <person name="Oba Y."/>
            <person name="Hase S."/>
            <person name="Sato K."/>
            <person name="Oba Y."/>
            <person name="Sakakibara Y."/>
        </authorList>
    </citation>
    <scope>NUCLEOTIDE SEQUENCE</scope>
</reference>
<evidence type="ECO:0008006" key="3">
    <source>
        <dbReference type="Google" id="ProtNLM"/>
    </source>
</evidence>
<accession>A0ABQ0KXQ7</accession>
<keyword evidence="2" id="KW-1185">Reference proteome</keyword>
<dbReference type="InterPro" id="IPR004195">
    <property type="entry name" value="Head_decoration_D"/>
</dbReference>
<dbReference type="EMBL" id="DF839222">
    <property type="protein sequence ID" value="GAT43699.1"/>
    <property type="molecule type" value="Genomic_DNA"/>
</dbReference>
<protein>
    <recommendedName>
        <fullName evidence="3">Head decoration protein</fullName>
    </recommendedName>
</protein>
<organism evidence="1 2">
    <name type="scientific">Mycena chlorophos</name>
    <name type="common">Agaric fungus</name>
    <name type="synonym">Agaricus chlorophos</name>
    <dbReference type="NCBI Taxonomy" id="658473"/>
    <lineage>
        <taxon>Eukaryota</taxon>
        <taxon>Fungi</taxon>
        <taxon>Dikarya</taxon>
        <taxon>Basidiomycota</taxon>
        <taxon>Agaricomycotina</taxon>
        <taxon>Agaricomycetes</taxon>
        <taxon>Agaricomycetidae</taxon>
        <taxon>Agaricales</taxon>
        <taxon>Marasmiineae</taxon>
        <taxon>Mycenaceae</taxon>
        <taxon>Mycena</taxon>
    </lineage>
</organism>
<proteinExistence type="predicted"/>